<evidence type="ECO:0000313" key="1">
    <source>
        <dbReference type="EMBL" id="OPL20284.1"/>
    </source>
</evidence>
<dbReference type="Proteomes" id="UP000266721">
    <property type="component" value="Unassembled WGS sequence"/>
</dbReference>
<feature type="non-terminal residue" evidence="1">
    <location>
        <position position="1"/>
    </location>
</feature>
<feature type="non-terminal residue" evidence="1">
    <location>
        <position position="132"/>
    </location>
</feature>
<accession>A0A3R5SN39</accession>
<keyword evidence="2" id="KW-1185">Reference proteome</keyword>
<dbReference type="EMBL" id="KV613412">
    <property type="protein sequence ID" value="OPL20284.1"/>
    <property type="molecule type" value="Genomic_DNA"/>
</dbReference>
<reference evidence="1 2" key="1">
    <citation type="journal article" date="2016" name="PLoS ONE">
        <title>A First Insight into the Genome of the Filter-Feeder Mussel Mytilus galloprovincialis.</title>
        <authorList>
            <person name="Murgarella M."/>
            <person name="Puiu D."/>
            <person name="Novoa B."/>
            <person name="Figueras A."/>
            <person name="Posada D."/>
            <person name="Canchaya C."/>
        </authorList>
    </citation>
    <scope>NUCLEOTIDE SEQUENCE [LARGE SCALE GENOMIC DNA]</scope>
    <source>
        <tissue evidence="1">Muscle</tissue>
    </source>
</reference>
<proteinExistence type="predicted"/>
<sequence>MKSWNLTGGRGQTKTSRHVCRYIVLESNIKFSIYKPYYVSKQRTQTVDVLNKPKIYMNFQGLELDYFDNLYMEPDTLLVSLKKDNIKHAKGEYLGESSFVDDFDKVLRDNRFEDIIDMLTRTYGRESVHNNW</sequence>
<gene>
    <name evidence="1" type="ORF">AM593_03276</name>
</gene>
<dbReference type="AlphaFoldDB" id="A0A3R5SN39"/>
<organism evidence="1 2">
    <name type="scientific">Mytilus galloprovincialis</name>
    <name type="common">Mediterranean mussel</name>
    <dbReference type="NCBI Taxonomy" id="29158"/>
    <lineage>
        <taxon>Eukaryota</taxon>
        <taxon>Metazoa</taxon>
        <taxon>Spiralia</taxon>
        <taxon>Lophotrochozoa</taxon>
        <taxon>Mollusca</taxon>
        <taxon>Bivalvia</taxon>
        <taxon>Autobranchia</taxon>
        <taxon>Pteriomorphia</taxon>
        <taxon>Mytilida</taxon>
        <taxon>Mytiloidea</taxon>
        <taxon>Mytilidae</taxon>
        <taxon>Mytilinae</taxon>
        <taxon>Mytilus</taxon>
    </lineage>
</organism>
<name>A0A3R5SN39_MYTGA</name>
<evidence type="ECO:0000313" key="2">
    <source>
        <dbReference type="Proteomes" id="UP000266721"/>
    </source>
</evidence>
<protein>
    <submittedName>
        <fullName evidence="1">Uncharacterized protein</fullName>
    </submittedName>
</protein>